<evidence type="ECO:0000313" key="3">
    <source>
        <dbReference type="Proteomes" id="UP000027345"/>
    </source>
</evidence>
<feature type="compositionally biased region" description="Pro residues" evidence="1">
    <location>
        <begin position="240"/>
        <end position="252"/>
    </location>
</feature>
<dbReference type="Proteomes" id="UP000027345">
    <property type="component" value="Unassembled WGS sequence"/>
</dbReference>
<dbReference type="RefSeq" id="WP_043785880.1">
    <property type="nucleotide sequence ID" value="NZ_JMQI01000062.1"/>
</dbReference>
<evidence type="ECO:0000256" key="1">
    <source>
        <dbReference type="SAM" id="MobiDB-lite"/>
    </source>
</evidence>
<name>A0A066U3E7_9PSEU</name>
<evidence type="ECO:0000313" key="2">
    <source>
        <dbReference type="EMBL" id="KDN18718.1"/>
    </source>
</evidence>
<sequence>MSERVEGTSAPVSRAHPQHPAGTHRDTPSSGSGGGELLRLQRLAGNQAVGRFLDRPGVLRVSRQVDTSQAAPIKKELDSLVPFNSTLEQLWAKLGLQLPEAIADPAYKELWDRSITKEKIDPVAAARPLLSALAADTVSLSQSTLGSQVVRLENLAQELQKAKEDKAKENQSRMPADHSGPEGTEDKDKLLSRSTTPKPLADAGSLVDAATVVDFLENWPDILRGAQVGVRRTDVGLLAPPGPPVAPTPALLPGPGGGDAARTGTGPPPGEQLSPVLFDPDLDVESERKRGGEIDDVALGVLRDVHRQCVENAATFKELMAAMLAEDANLAVLHERHELKSVSALSGQSEAAATDAIIRTAQQNATDARTFLTMLGTPGKVDWKILGPSISRLLGGETGRRDWSTAGVKYFVDAYNKKITEAEKAKAQAELGLAVANVVAMLALLTPAAPAAGAFLAVMDVAAAGGAVADSVAANRRADVLGAAAAARMASKDAAQAAREQANAKRAAMVFTILTSVLPYVPAAASGVARSASRAGSALREAKWPALMPAGRAGQRGAVDLDLLLDLGTFGISAIARNRVQGMLVLSQMASRIKTISRTLDWSRVAAALARGGDESLLHLGGKYGLTDYIRYHIHGPGLGREAYPIFLAPERANQFANNHIEGFMRRELKAGADVDFKVAYTTFNGDELSPFIRGMLTSGDKKILTRLALDQGLIEKFLKAAVYDIRVTRGGVTRTYRAGVTVGPPGSGAVTLSPPTLVP</sequence>
<feature type="region of interest" description="Disordered" evidence="1">
    <location>
        <begin position="162"/>
        <end position="201"/>
    </location>
</feature>
<dbReference type="EMBL" id="JMQI01000062">
    <property type="protein sequence ID" value="KDN18718.1"/>
    <property type="molecule type" value="Genomic_DNA"/>
</dbReference>
<feature type="region of interest" description="Disordered" evidence="1">
    <location>
        <begin position="240"/>
        <end position="275"/>
    </location>
</feature>
<keyword evidence="3" id="KW-1185">Reference proteome</keyword>
<feature type="region of interest" description="Disordered" evidence="1">
    <location>
        <begin position="1"/>
        <end position="37"/>
    </location>
</feature>
<gene>
    <name evidence="2" type="ORF">DV20_29440</name>
</gene>
<organism evidence="2 3">
    <name type="scientific">Amycolatopsis rifamycinica</name>
    <dbReference type="NCBI Taxonomy" id="287986"/>
    <lineage>
        <taxon>Bacteria</taxon>
        <taxon>Bacillati</taxon>
        <taxon>Actinomycetota</taxon>
        <taxon>Actinomycetes</taxon>
        <taxon>Pseudonocardiales</taxon>
        <taxon>Pseudonocardiaceae</taxon>
        <taxon>Amycolatopsis</taxon>
    </lineage>
</organism>
<proteinExistence type="predicted"/>
<dbReference type="AlphaFoldDB" id="A0A066U3E7"/>
<reference evidence="2 3" key="1">
    <citation type="submission" date="2014-05" db="EMBL/GenBank/DDBJ databases">
        <title>Draft genome sequence of Amycolatopsis rifamycinica DSM 46095.</title>
        <authorList>
            <person name="Lal R."/>
            <person name="Saxena A."/>
            <person name="Kumari R."/>
            <person name="Mukherjee U."/>
            <person name="Singh P."/>
            <person name="Sangwan N."/>
            <person name="Mahato N.K."/>
        </authorList>
    </citation>
    <scope>NUCLEOTIDE SEQUENCE [LARGE SCALE GENOMIC DNA]</scope>
    <source>
        <strain evidence="2 3">DSM 46095</strain>
    </source>
</reference>
<comment type="caution">
    <text evidence="2">The sequence shown here is derived from an EMBL/GenBank/DDBJ whole genome shotgun (WGS) entry which is preliminary data.</text>
</comment>
<feature type="compositionally biased region" description="Basic and acidic residues" evidence="1">
    <location>
        <begin position="162"/>
        <end position="191"/>
    </location>
</feature>
<accession>A0A066U3E7</accession>
<protein>
    <submittedName>
        <fullName evidence="2">Uncharacterized protein</fullName>
    </submittedName>
</protein>